<accession>A0AAW2Z1J4</accession>
<dbReference type="SUPFAM" id="SSF53474">
    <property type="entry name" value="alpha/beta-Hydrolases"/>
    <property type="match status" value="1"/>
</dbReference>
<dbReference type="GO" id="GO:0016787">
    <property type="term" value="F:hydrolase activity"/>
    <property type="evidence" value="ECO:0007669"/>
    <property type="project" value="InterPro"/>
</dbReference>
<dbReference type="PANTHER" id="PTHR47562:SF2">
    <property type="entry name" value="CARBOXYMETHYLENEBUTENOLIDASE-RELATED"/>
    <property type="match status" value="1"/>
</dbReference>
<dbReference type="Proteomes" id="UP001431209">
    <property type="component" value="Unassembled WGS sequence"/>
</dbReference>
<dbReference type="Gene3D" id="3.40.50.1820">
    <property type="entry name" value="alpha/beta hydrolase"/>
    <property type="match status" value="1"/>
</dbReference>
<keyword evidence="3" id="KW-1185">Reference proteome</keyword>
<reference evidence="2 3" key="1">
    <citation type="submission" date="2024-03" db="EMBL/GenBank/DDBJ databases">
        <title>The Acrasis kona genome and developmental transcriptomes reveal deep origins of eukaryotic multicellular pathways.</title>
        <authorList>
            <person name="Sheikh S."/>
            <person name="Fu C.-J."/>
            <person name="Brown M.W."/>
            <person name="Baldauf S.L."/>
        </authorList>
    </citation>
    <scope>NUCLEOTIDE SEQUENCE [LARGE SCALE GENOMIC DNA]</scope>
    <source>
        <strain evidence="2 3">ATCC MYA-3509</strain>
    </source>
</reference>
<organism evidence="2 3">
    <name type="scientific">Acrasis kona</name>
    <dbReference type="NCBI Taxonomy" id="1008807"/>
    <lineage>
        <taxon>Eukaryota</taxon>
        <taxon>Discoba</taxon>
        <taxon>Heterolobosea</taxon>
        <taxon>Tetramitia</taxon>
        <taxon>Eutetramitia</taxon>
        <taxon>Acrasidae</taxon>
        <taxon>Acrasis</taxon>
    </lineage>
</organism>
<comment type="caution">
    <text evidence="2">The sequence shown here is derived from an EMBL/GenBank/DDBJ whole genome shotgun (WGS) entry which is preliminary data.</text>
</comment>
<feature type="domain" description="Dienelactone hydrolase" evidence="1">
    <location>
        <begin position="27"/>
        <end position="248"/>
    </location>
</feature>
<evidence type="ECO:0000313" key="3">
    <source>
        <dbReference type="Proteomes" id="UP001431209"/>
    </source>
</evidence>
<protein>
    <submittedName>
        <fullName evidence="2">Carboxymethylenebutenolidase</fullName>
    </submittedName>
</protein>
<dbReference type="InterPro" id="IPR002925">
    <property type="entry name" value="Dienelactn_hydro"/>
</dbReference>
<dbReference type="PANTHER" id="PTHR47562">
    <property type="match status" value="1"/>
</dbReference>
<sequence>MLIKESHVDVNTSSGLMRVHIYAPNLARYPNARFPGVAVFTEIYQVTGPVERFCRKIASEGHVVACPESYHEFEPIGTVIPYDNEGTDRGNKYKIQKELSAYDEDAKLTLDVLAQHSKCNGRLAATGMCLGGHLAFRCAFDKRVEAAVCYFATDIHSETLGKGKKSDSLVRCKEITGELLMIFGKQDTHIPTDGRQLIYNTLTKDNVIFSWCEYQAQHAFIRDESSKDRYDAALSRVCFESMMELFKRTIWLQRGEAESGHEKIEHVC</sequence>
<evidence type="ECO:0000259" key="1">
    <source>
        <dbReference type="Pfam" id="PF01738"/>
    </source>
</evidence>
<dbReference type="InterPro" id="IPR029058">
    <property type="entry name" value="AB_hydrolase_fold"/>
</dbReference>
<dbReference type="EMBL" id="JAOPGA020000943">
    <property type="protein sequence ID" value="KAL0483169.1"/>
    <property type="molecule type" value="Genomic_DNA"/>
</dbReference>
<gene>
    <name evidence="2" type="ORF">AKO1_014824</name>
</gene>
<evidence type="ECO:0000313" key="2">
    <source>
        <dbReference type="EMBL" id="KAL0483169.1"/>
    </source>
</evidence>
<name>A0AAW2Z1J4_9EUKA</name>
<proteinExistence type="predicted"/>
<dbReference type="AlphaFoldDB" id="A0AAW2Z1J4"/>
<dbReference type="Pfam" id="PF01738">
    <property type="entry name" value="DLH"/>
    <property type="match status" value="1"/>
</dbReference>